<comment type="caution">
    <text evidence="1">The sequence shown here is derived from an EMBL/GenBank/DDBJ whole genome shotgun (WGS) entry which is preliminary data.</text>
</comment>
<accession>A0A2S5TI12</accession>
<proteinExistence type="predicted"/>
<sequence length="77" mass="8578">MQTLDPRLGAALLRLQANPDYQLYRDWLTASLNQADEANRRLDGPALHRSQGRALALEELLKAPQTAQQALARAQRG</sequence>
<name>A0A2S5TI12_9GAMM</name>
<gene>
    <name evidence="1" type="ORF">C3942_07515</name>
</gene>
<evidence type="ECO:0000313" key="1">
    <source>
        <dbReference type="EMBL" id="PPE74602.1"/>
    </source>
</evidence>
<dbReference type="OrthoDB" id="9887465at2"/>
<dbReference type="RefSeq" id="WP_104229759.1">
    <property type="nucleotide sequence ID" value="NZ_PSNW01000003.1"/>
</dbReference>
<dbReference type="EMBL" id="PSNW01000003">
    <property type="protein sequence ID" value="PPE74602.1"/>
    <property type="molecule type" value="Genomic_DNA"/>
</dbReference>
<evidence type="ECO:0000313" key="2">
    <source>
        <dbReference type="Proteomes" id="UP000238220"/>
    </source>
</evidence>
<dbReference type="Proteomes" id="UP000238220">
    <property type="component" value="Unassembled WGS sequence"/>
</dbReference>
<dbReference type="AlphaFoldDB" id="A0A2S5TI12"/>
<keyword evidence="2" id="KW-1185">Reference proteome</keyword>
<reference evidence="1 2" key="1">
    <citation type="submission" date="2018-02" db="EMBL/GenBank/DDBJ databases">
        <title>Genome sequencing of Solimonas sp. HR-BB.</title>
        <authorList>
            <person name="Lee Y."/>
            <person name="Jeon C.O."/>
        </authorList>
    </citation>
    <scope>NUCLEOTIDE SEQUENCE [LARGE SCALE GENOMIC DNA]</scope>
    <source>
        <strain evidence="1 2">HR-BB</strain>
    </source>
</reference>
<protein>
    <submittedName>
        <fullName evidence="1">Uncharacterized protein</fullName>
    </submittedName>
</protein>
<organism evidence="1 2">
    <name type="scientific">Solimonas fluminis</name>
    <dbReference type="NCBI Taxonomy" id="2086571"/>
    <lineage>
        <taxon>Bacteria</taxon>
        <taxon>Pseudomonadati</taxon>
        <taxon>Pseudomonadota</taxon>
        <taxon>Gammaproteobacteria</taxon>
        <taxon>Nevskiales</taxon>
        <taxon>Nevskiaceae</taxon>
        <taxon>Solimonas</taxon>
    </lineage>
</organism>